<accession>D7WF06</accession>
<dbReference type="eggNOG" id="COG0806">
    <property type="taxonomic scope" value="Bacteria"/>
</dbReference>
<dbReference type="PANTHER" id="PTHR33692">
    <property type="entry name" value="RIBOSOME MATURATION FACTOR RIMM"/>
    <property type="match status" value="1"/>
</dbReference>
<dbReference type="InterPro" id="IPR011961">
    <property type="entry name" value="RimM"/>
</dbReference>
<dbReference type="InterPro" id="IPR036976">
    <property type="entry name" value="RimM_N_sf"/>
</dbReference>
<dbReference type="HOGENOM" id="CLU_077636_0_0_11"/>
<keyword evidence="3 5" id="KW-0698">rRNA processing</keyword>
<keyword evidence="2 5" id="KW-0690">Ribosome biogenesis</keyword>
<dbReference type="GO" id="GO:0005840">
    <property type="term" value="C:ribosome"/>
    <property type="evidence" value="ECO:0007669"/>
    <property type="project" value="InterPro"/>
</dbReference>
<dbReference type="InterPro" id="IPR056792">
    <property type="entry name" value="PRC_RimM"/>
</dbReference>
<dbReference type="GO" id="GO:0006364">
    <property type="term" value="P:rRNA processing"/>
    <property type="evidence" value="ECO:0007669"/>
    <property type="project" value="UniProtKB-UniRule"/>
</dbReference>
<comment type="caution">
    <text evidence="8">The sequence shown here is derived from an EMBL/GenBank/DDBJ whole genome shotgun (WGS) entry which is preliminary data.</text>
</comment>
<dbReference type="RefSeq" id="WP_005289673.1">
    <property type="nucleotide sequence ID" value="NZ_CM000961.1"/>
</dbReference>
<comment type="subunit">
    <text evidence="5">Binds ribosomal protein uS19.</text>
</comment>
<dbReference type="GO" id="GO:0042274">
    <property type="term" value="P:ribosomal small subunit biogenesis"/>
    <property type="evidence" value="ECO:0007669"/>
    <property type="project" value="UniProtKB-UniRule"/>
</dbReference>
<comment type="function">
    <text evidence="5">An accessory protein needed during the final step in the assembly of 30S ribosomal subunit, possibly for assembly of the head region. Essential for efficient processing of 16S rRNA. May be needed both before and after RbfA during the maturation of 16S rRNA. It has affinity for free ribosomal 30S subunits but not for 70S ribosomes.</text>
</comment>
<dbReference type="InterPro" id="IPR002676">
    <property type="entry name" value="RimM_N"/>
</dbReference>
<dbReference type="InterPro" id="IPR011033">
    <property type="entry name" value="PRC_barrel-like_sf"/>
</dbReference>
<comment type="subcellular location">
    <subcellularLocation>
        <location evidence="5">Cytoplasm</location>
    </subcellularLocation>
</comment>
<dbReference type="SUPFAM" id="SSF50447">
    <property type="entry name" value="Translation proteins"/>
    <property type="match status" value="1"/>
</dbReference>
<keyword evidence="4 5" id="KW-0143">Chaperone</keyword>
<sequence>MEIRIGRVVKSHGVRGEVVVEPLADDEDIFFAEGEVLHGRQTGKERDLTIKSVRPHQKRLLVTFEEVADRTAADSLRGMQFFAEPLERDEDSDEYYDHELIGLKVLLDHAGGTHIGEVTGVMTMPNRKLLEVDYHGKEVLVPFVMDIVPEIDLDEGYLVITPPEGLLEL</sequence>
<dbReference type="Gene3D" id="2.30.30.240">
    <property type="entry name" value="PRC-barrel domain"/>
    <property type="match status" value="1"/>
</dbReference>
<evidence type="ECO:0000256" key="2">
    <source>
        <dbReference type="ARBA" id="ARBA00022517"/>
    </source>
</evidence>
<dbReference type="AlphaFoldDB" id="D7WF06"/>
<comment type="similarity">
    <text evidence="5">Belongs to the RimM family.</text>
</comment>
<evidence type="ECO:0000259" key="7">
    <source>
        <dbReference type="Pfam" id="PF24986"/>
    </source>
</evidence>
<gene>
    <name evidence="5 8" type="primary">rimM</name>
    <name evidence="8" type="ORF">HMPREF0291_11344</name>
</gene>
<dbReference type="HAMAP" id="MF_00014">
    <property type="entry name" value="Ribosome_mat_RimM"/>
    <property type="match status" value="1"/>
</dbReference>
<name>D7WF06_9CORY</name>
<evidence type="ECO:0000256" key="5">
    <source>
        <dbReference type="HAMAP-Rule" id="MF_00014"/>
    </source>
</evidence>
<feature type="domain" description="Ribosome maturation factor RimM PRC barrel" evidence="7">
    <location>
        <begin position="98"/>
        <end position="166"/>
    </location>
</feature>
<evidence type="ECO:0000256" key="1">
    <source>
        <dbReference type="ARBA" id="ARBA00022490"/>
    </source>
</evidence>
<reference evidence="8" key="1">
    <citation type="submission" date="2010-06" db="EMBL/GenBank/DDBJ databases">
        <authorList>
            <person name="Muzny D."/>
            <person name="Qin X."/>
            <person name="Buhay C."/>
            <person name="Dugan-Rocha S."/>
            <person name="Ding Y."/>
            <person name="Chen G."/>
            <person name="Hawes A."/>
            <person name="Holder M."/>
            <person name="Jhangiani S."/>
            <person name="Johnson A."/>
            <person name="Khan Z."/>
            <person name="Li Z."/>
            <person name="Liu W."/>
            <person name="Liu X."/>
            <person name="Perez L."/>
            <person name="Shen H."/>
            <person name="Wang Q."/>
            <person name="Watt J."/>
            <person name="Xi L."/>
            <person name="Xin Y."/>
            <person name="Zhou J."/>
            <person name="Deng J."/>
            <person name="Jiang H."/>
            <person name="Liu Y."/>
            <person name="Qu J."/>
            <person name="Song X.-Z."/>
            <person name="Zhang L."/>
            <person name="Villasana D."/>
            <person name="Johnson A."/>
            <person name="Liu J."/>
            <person name="Liyanage D."/>
            <person name="Lorensuhewa L."/>
            <person name="Robinson T."/>
            <person name="Song A."/>
            <person name="Song B.-B."/>
            <person name="Dinh H."/>
            <person name="Thornton R."/>
            <person name="Coyle M."/>
            <person name="Francisco L."/>
            <person name="Jackson L."/>
            <person name="Javaid M."/>
            <person name="Korchina V."/>
            <person name="Kovar C."/>
            <person name="Mata R."/>
            <person name="Mathew T."/>
            <person name="Ngo R."/>
            <person name="Nguyen L."/>
            <person name="Nguyen N."/>
            <person name="Okwuonu G."/>
            <person name="Ongeri F."/>
            <person name="Pham C."/>
            <person name="Simmons D."/>
            <person name="Wilczek-Boney K."/>
            <person name="Hale W."/>
            <person name="Jakkamsetti A."/>
            <person name="Pham P."/>
            <person name="Ruth R."/>
            <person name="San Lucas F."/>
            <person name="Warren J."/>
            <person name="Zhang J."/>
            <person name="Zhao Z."/>
            <person name="Zhou C."/>
            <person name="Zhu D."/>
            <person name="Lee S."/>
            <person name="Bess C."/>
            <person name="Blankenburg K."/>
            <person name="Forbes L."/>
            <person name="Fu Q."/>
            <person name="Gubbala S."/>
            <person name="Hirani K."/>
            <person name="Jayaseelan J.C."/>
            <person name="Lara F."/>
            <person name="Munidasa M."/>
            <person name="Palculict T."/>
            <person name="Patil S."/>
            <person name="Pu L.-L."/>
            <person name="Saada N."/>
            <person name="Tang L."/>
            <person name="Weissenberger G."/>
            <person name="Zhu Y."/>
            <person name="Hemphill L."/>
            <person name="Shang Y."/>
            <person name="Youmans B."/>
            <person name="Ayvaz T."/>
            <person name="Ross M."/>
            <person name="Santibanez J."/>
            <person name="Aqrawi P."/>
            <person name="Gross S."/>
            <person name="Joshi V."/>
            <person name="Fowler G."/>
            <person name="Nazareth L."/>
            <person name="Reid J."/>
            <person name="Worley K."/>
            <person name="Petrosino J."/>
            <person name="Highlander S."/>
            <person name="Gibbs R."/>
        </authorList>
    </citation>
    <scope>NUCLEOTIDE SEQUENCE [LARGE SCALE GENOMIC DNA]</scope>
    <source>
        <strain evidence="8">ATCC 33030</strain>
    </source>
</reference>
<comment type="domain">
    <text evidence="5">The PRC barrel domain binds ribosomal protein uS19.</text>
</comment>
<dbReference type="PANTHER" id="PTHR33692:SF1">
    <property type="entry name" value="RIBOSOME MATURATION FACTOR RIMM"/>
    <property type="match status" value="1"/>
</dbReference>
<dbReference type="STRING" id="585529.HMPREF0291_11344"/>
<dbReference type="Gene3D" id="2.40.30.60">
    <property type="entry name" value="RimM"/>
    <property type="match status" value="1"/>
</dbReference>
<keyword evidence="9" id="KW-1185">Reference proteome</keyword>
<protein>
    <recommendedName>
        <fullName evidence="5">Ribosome maturation factor RimM</fullName>
    </recommendedName>
</protein>
<dbReference type="SUPFAM" id="SSF50346">
    <property type="entry name" value="PRC-barrel domain"/>
    <property type="match status" value="1"/>
</dbReference>
<dbReference type="InterPro" id="IPR009000">
    <property type="entry name" value="Transl_B-barrel_sf"/>
</dbReference>
<evidence type="ECO:0000313" key="8">
    <source>
        <dbReference type="EMBL" id="EFK53687.1"/>
    </source>
</evidence>
<proteinExistence type="inferred from homology"/>
<evidence type="ECO:0000256" key="3">
    <source>
        <dbReference type="ARBA" id="ARBA00022552"/>
    </source>
</evidence>
<dbReference type="NCBIfam" id="TIGR02273">
    <property type="entry name" value="16S_RimM"/>
    <property type="match status" value="1"/>
</dbReference>
<evidence type="ECO:0000256" key="4">
    <source>
        <dbReference type="ARBA" id="ARBA00023186"/>
    </source>
</evidence>
<dbReference type="GO" id="GO:0043022">
    <property type="term" value="F:ribosome binding"/>
    <property type="evidence" value="ECO:0007669"/>
    <property type="project" value="InterPro"/>
</dbReference>
<evidence type="ECO:0000313" key="9">
    <source>
        <dbReference type="Proteomes" id="UP000004208"/>
    </source>
</evidence>
<evidence type="ECO:0000259" key="6">
    <source>
        <dbReference type="Pfam" id="PF01782"/>
    </source>
</evidence>
<dbReference type="Proteomes" id="UP000004208">
    <property type="component" value="Unassembled WGS sequence"/>
</dbReference>
<dbReference type="Pfam" id="PF24986">
    <property type="entry name" value="PRC_RimM"/>
    <property type="match status" value="1"/>
</dbReference>
<dbReference type="EMBL" id="ACLJ02000003">
    <property type="protein sequence ID" value="EFK53687.1"/>
    <property type="molecule type" value="Genomic_DNA"/>
</dbReference>
<dbReference type="GO" id="GO:0005737">
    <property type="term" value="C:cytoplasm"/>
    <property type="evidence" value="ECO:0007669"/>
    <property type="project" value="UniProtKB-SubCell"/>
</dbReference>
<dbReference type="OrthoDB" id="5381335at2"/>
<organism evidence="8 9">
    <name type="scientific">Corynebacterium genitalium ATCC 33030</name>
    <dbReference type="NCBI Taxonomy" id="585529"/>
    <lineage>
        <taxon>Bacteria</taxon>
        <taxon>Bacillati</taxon>
        <taxon>Actinomycetota</taxon>
        <taxon>Actinomycetes</taxon>
        <taxon>Mycobacteriales</taxon>
        <taxon>Corynebacteriaceae</taxon>
        <taxon>Corynebacterium</taxon>
    </lineage>
</organism>
<dbReference type="Pfam" id="PF01782">
    <property type="entry name" value="RimM"/>
    <property type="match status" value="1"/>
</dbReference>
<feature type="domain" description="RimM N-terminal" evidence="6">
    <location>
        <begin position="5"/>
        <end position="83"/>
    </location>
</feature>
<keyword evidence="1 5" id="KW-0963">Cytoplasm</keyword>